<dbReference type="GO" id="GO:0006139">
    <property type="term" value="P:nucleobase-containing compound metabolic process"/>
    <property type="evidence" value="ECO:0007669"/>
    <property type="project" value="InterPro"/>
</dbReference>
<dbReference type="GO" id="GO:0005634">
    <property type="term" value="C:nucleus"/>
    <property type="evidence" value="ECO:0007669"/>
    <property type="project" value="TreeGrafter"/>
</dbReference>
<dbReference type="OrthoDB" id="1920326at2759"/>
<evidence type="ECO:0000313" key="4">
    <source>
        <dbReference type="Proteomes" id="UP000504603"/>
    </source>
</evidence>
<dbReference type="SUPFAM" id="SSF53098">
    <property type="entry name" value="Ribonuclease H-like"/>
    <property type="match status" value="1"/>
</dbReference>
<dbReference type="InterPro" id="IPR036397">
    <property type="entry name" value="RNaseH_sf"/>
</dbReference>
<evidence type="ECO:0000256" key="2">
    <source>
        <dbReference type="ARBA" id="ARBA00022801"/>
    </source>
</evidence>
<dbReference type="PANTHER" id="PTHR13620:SF105">
    <property type="entry name" value="OS01G0737700 PROTEIN"/>
    <property type="match status" value="1"/>
</dbReference>
<dbReference type="InterPro" id="IPR012337">
    <property type="entry name" value="RNaseH-like_sf"/>
</dbReference>
<dbReference type="AlphaFoldDB" id="A0A6J1D121"/>
<dbReference type="CDD" id="cd06141">
    <property type="entry name" value="WRN_exo"/>
    <property type="match status" value="1"/>
</dbReference>
<dbReference type="KEGG" id="mcha:111016622"/>
<dbReference type="GO" id="GO:0005737">
    <property type="term" value="C:cytoplasm"/>
    <property type="evidence" value="ECO:0007669"/>
    <property type="project" value="TreeGrafter"/>
</dbReference>
<dbReference type="Gene3D" id="3.30.420.10">
    <property type="entry name" value="Ribonuclease H-like superfamily/Ribonuclease H"/>
    <property type="match status" value="1"/>
</dbReference>
<name>A0A6J1D121_MOMCH</name>
<dbReference type="GeneID" id="111016622"/>
<feature type="non-terminal residue" evidence="5">
    <location>
        <position position="1"/>
    </location>
</feature>
<keyword evidence="1" id="KW-0540">Nuclease</keyword>
<dbReference type="InterPro" id="IPR002562">
    <property type="entry name" value="3'-5'_exonuclease_dom"/>
</dbReference>
<dbReference type="PANTHER" id="PTHR13620">
    <property type="entry name" value="3-5 EXONUCLEASE"/>
    <property type="match status" value="1"/>
</dbReference>
<organism evidence="4 5">
    <name type="scientific">Momordica charantia</name>
    <name type="common">Bitter gourd</name>
    <name type="synonym">Balsam pear</name>
    <dbReference type="NCBI Taxonomy" id="3673"/>
    <lineage>
        <taxon>Eukaryota</taxon>
        <taxon>Viridiplantae</taxon>
        <taxon>Streptophyta</taxon>
        <taxon>Embryophyta</taxon>
        <taxon>Tracheophyta</taxon>
        <taxon>Spermatophyta</taxon>
        <taxon>Magnoliopsida</taxon>
        <taxon>eudicotyledons</taxon>
        <taxon>Gunneridae</taxon>
        <taxon>Pentapetalae</taxon>
        <taxon>rosids</taxon>
        <taxon>fabids</taxon>
        <taxon>Cucurbitales</taxon>
        <taxon>Cucurbitaceae</taxon>
        <taxon>Momordiceae</taxon>
        <taxon>Momordica</taxon>
    </lineage>
</organism>
<gene>
    <name evidence="5" type="primary">LOC111016622</name>
</gene>
<sequence>NVNCNSHNCYDITFDSDQIKTTITSSPYMVDHWISRILRFHRRRLHRLLVGLDVEWRPNFNRSRRNPAATLQLCVGRRCLIFQLIHAPEIPHSLLHFLGDETFTFVGVGIDQDARKLFDDYDLTVNNAVDLRSMAVDRTGRRDLRNAGLKDLAREILGREIAKPKAVTMSRWDDEYLTSAQVAYASIDAFLSFEIGRSLSS</sequence>
<dbReference type="FunFam" id="3.30.420.10:FF:000054">
    <property type="entry name" value="Werner Syndrome-like exonuclease"/>
    <property type="match status" value="1"/>
</dbReference>
<keyword evidence="2" id="KW-0378">Hydrolase</keyword>
<proteinExistence type="predicted"/>
<evidence type="ECO:0000313" key="5">
    <source>
        <dbReference type="RefSeq" id="XP_022147765.1"/>
    </source>
</evidence>
<feature type="domain" description="3'-5' exonuclease" evidence="3">
    <location>
        <begin position="27"/>
        <end position="200"/>
    </location>
</feature>
<dbReference type="Proteomes" id="UP000504603">
    <property type="component" value="Unplaced"/>
</dbReference>
<protein>
    <submittedName>
        <fullName evidence="5">Werner Syndrome-like exonuclease</fullName>
    </submittedName>
</protein>
<reference evidence="5" key="1">
    <citation type="submission" date="2025-08" db="UniProtKB">
        <authorList>
            <consortium name="RefSeq"/>
        </authorList>
    </citation>
    <scope>IDENTIFICATION</scope>
    <source>
        <strain evidence="5">OHB3-1</strain>
    </source>
</reference>
<accession>A0A6J1D121</accession>
<evidence type="ECO:0000259" key="3">
    <source>
        <dbReference type="SMART" id="SM00474"/>
    </source>
</evidence>
<dbReference type="GO" id="GO:0003676">
    <property type="term" value="F:nucleic acid binding"/>
    <property type="evidence" value="ECO:0007669"/>
    <property type="project" value="InterPro"/>
</dbReference>
<dbReference type="SMART" id="SM00474">
    <property type="entry name" value="35EXOc"/>
    <property type="match status" value="1"/>
</dbReference>
<evidence type="ECO:0000256" key="1">
    <source>
        <dbReference type="ARBA" id="ARBA00022722"/>
    </source>
</evidence>
<dbReference type="GO" id="GO:0008408">
    <property type="term" value="F:3'-5' exonuclease activity"/>
    <property type="evidence" value="ECO:0007669"/>
    <property type="project" value="InterPro"/>
</dbReference>
<dbReference type="Pfam" id="PF01612">
    <property type="entry name" value="DNA_pol_A_exo1"/>
    <property type="match status" value="1"/>
</dbReference>
<dbReference type="RefSeq" id="XP_022147765.1">
    <property type="nucleotide sequence ID" value="XM_022292073.1"/>
</dbReference>
<dbReference type="InterPro" id="IPR051132">
    <property type="entry name" value="3-5_Exonuclease_domain"/>
</dbReference>
<keyword evidence="4" id="KW-1185">Reference proteome</keyword>